<evidence type="ECO:0000256" key="2">
    <source>
        <dbReference type="ARBA" id="ARBA00022679"/>
    </source>
</evidence>
<evidence type="ECO:0000259" key="3">
    <source>
        <dbReference type="Pfam" id="PF13649"/>
    </source>
</evidence>
<keyword evidence="1 4" id="KW-0489">Methyltransferase</keyword>
<feature type="domain" description="Methyltransferase" evidence="3">
    <location>
        <begin position="54"/>
        <end position="146"/>
    </location>
</feature>
<sequence length="209" mass="22918">MTMTPVEAWERFAQRSTPRREVNAAGARTWLNWTQYPDHGPDESILGDVAGKKVLDLGCGSGDNLAHLATLGAHCTGVDLAPSRIADATATWSHARRIDFRTADAVDYLDTTVSRFDIAISIFGAVWFSNPAKLLPLIHRVLTPGGRLAFSHLPTIALHDPEQVVPKWELPVAEWREHLRIAGFQLTRAKRVTAPRDGEVGTLLVVADA</sequence>
<keyword evidence="5" id="KW-1185">Reference proteome</keyword>
<gene>
    <name evidence="4" type="ORF">JOF53_000049</name>
</gene>
<dbReference type="GO" id="GO:0008168">
    <property type="term" value="F:methyltransferase activity"/>
    <property type="evidence" value="ECO:0007669"/>
    <property type="project" value="UniProtKB-KW"/>
</dbReference>
<evidence type="ECO:0000313" key="4">
    <source>
        <dbReference type="EMBL" id="MBP2471177.1"/>
    </source>
</evidence>
<reference evidence="4 5" key="1">
    <citation type="submission" date="2021-03" db="EMBL/GenBank/DDBJ databases">
        <title>Sequencing the genomes of 1000 actinobacteria strains.</title>
        <authorList>
            <person name="Klenk H.-P."/>
        </authorList>
    </citation>
    <scope>NUCLEOTIDE SEQUENCE [LARGE SCALE GENOMIC DNA]</scope>
    <source>
        <strain evidence="4 5">DSM 44580</strain>
    </source>
</reference>
<dbReference type="PANTHER" id="PTHR43861">
    <property type="entry name" value="TRANS-ACONITATE 2-METHYLTRANSFERASE-RELATED"/>
    <property type="match status" value="1"/>
</dbReference>
<dbReference type="Gene3D" id="3.40.50.150">
    <property type="entry name" value="Vaccinia Virus protein VP39"/>
    <property type="match status" value="1"/>
</dbReference>
<dbReference type="InterPro" id="IPR041698">
    <property type="entry name" value="Methyltransf_25"/>
</dbReference>
<comment type="caution">
    <text evidence="4">The sequence shown here is derived from an EMBL/GenBank/DDBJ whole genome shotgun (WGS) entry which is preliminary data.</text>
</comment>
<dbReference type="SUPFAM" id="SSF53335">
    <property type="entry name" value="S-adenosyl-L-methionine-dependent methyltransferases"/>
    <property type="match status" value="1"/>
</dbReference>
<dbReference type="EMBL" id="JAGIOO010000001">
    <property type="protein sequence ID" value="MBP2471177.1"/>
    <property type="molecule type" value="Genomic_DNA"/>
</dbReference>
<dbReference type="CDD" id="cd02440">
    <property type="entry name" value="AdoMet_MTases"/>
    <property type="match status" value="1"/>
</dbReference>
<evidence type="ECO:0000313" key="5">
    <source>
        <dbReference type="Proteomes" id="UP001519363"/>
    </source>
</evidence>
<accession>A0ABS5A4H1</accession>
<dbReference type="RefSeq" id="WP_209706148.1">
    <property type="nucleotide sequence ID" value="NZ_JAGIOO010000001.1"/>
</dbReference>
<name>A0ABS5A4H1_9PSEU</name>
<proteinExistence type="predicted"/>
<evidence type="ECO:0000256" key="1">
    <source>
        <dbReference type="ARBA" id="ARBA00022603"/>
    </source>
</evidence>
<dbReference type="InterPro" id="IPR029063">
    <property type="entry name" value="SAM-dependent_MTases_sf"/>
</dbReference>
<dbReference type="Pfam" id="PF13649">
    <property type="entry name" value="Methyltransf_25"/>
    <property type="match status" value="1"/>
</dbReference>
<organism evidence="4 5">
    <name type="scientific">Crossiella equi</name>
    <dbReference type="NCBI Taxonomy" id="130796"/>
    <lineage>
        <taxon>Bacteria</taxon>
        <taxon>Bacillati</taxon>
        <taxon>Actinomycetota</taxon>
        <taxon>Actinomycetes</taxon>
        <taxon>Pseudonocardiales</taxon>
        <taxon>Pseudonocardiaceae</taxon>
        <taxon>Crossiella</taxon>
    </lineage>
</organism>
<dbReference type="PANTHER" id="PTHR43861:SF1">
    <property type="entry name" value="TRANS-ACONITATE 2-METHYLTRANSFERASE"/>
    <property type="match status" value="1"/>
</dbReference>
<protein>
    <submittedName>
        <fullName evidence="4">SAM-dependent methyltransferase</fullName>
    </submittedName>
</protein>
<dbReference type="GO" id="GO:0032259">
    <property type="term" value="P:methylation"/>
    <property type="evidence" value="ECO:0007669"/>
    <property type="project" value="UniProtKB-KW"/>
</dbReference>
<dbReference type="Proteomes" id="UP001519363">
    <property type="component" value="Unassembled WGS sequence"/>
</dbReference>
<keyword evidence="2" id="KW-0808">Transferase</keyword>